<dbReference type="AlphaFoldDB" id="A0A0R2AZN8"/>
<gene>
    <name evidence="4" type="ORF">FC34_GL000308</name>
</gene>
<evidence type="ECO:0000313" key="4">
    <source>
        <dbReference type="EMBL" id="KRM72599.1"/>
    </source>
</evidence>
<feature type="compositionally biased region" description="Low complexity" evidence="1">
    <location>
        <begin position="112"/>
        <end position="151"/>
    </location>
</feature>
<dbReference type="InterPro" id="IPR036779">
    <property type="entry name" value="LysM_dom_sf"/>
</dbReference>
<sequence>MAKKTDQPEEQPVYDATDPNKPWEKQFDDDRDDDGNLSRVANRKKQRGNRTLVWVVSILLIALIISPILYQVFSSSQSSQTPDDKITVETSSKVSSKAKSSSSKEKSKSSSERSSVASTTSSSIVSSSSSQAPASSSASSTPSSSSSSQATAGNTYVVKAGDNPYRIAVNHGMTLSELYALNGLSQGSTVTPGMSLKVK</sequence>
<evidence type="ECO:0000256" key="2">
    <source>
        <dbReference type="SAM" id="Phobius"/>
    </source>
</evidence>
<evidence type="ECO:0000256" key="1">
    <source>
        <dbReference type="SAM" id="MobiDB-lite"/>
    </source>
</evidence>
<dbReference type="EMBL" id="AYZQ01000001">
    <property type="protein sequence ID" value="KRM72599.1"/>
    <property type="molecule type" value="Genomic_DNA"/>
</dbReference>
<dbReference type="STRING" id="1423727.FC34_GL000308"/>
<dbReference type="PROSITE" id="PS51782">
    <property type="entry name" value="LYSM"/>
    <property type="match status" value="1"/>
</dbReference>
<dbReference type="InterPro" id="IPR049981">
    <property type="entry name" value="SPy_0802-like"/>
</dbReference>
<organism evidence="4 5">
    <name type="scientific">Lacticaseibacillus brantae DSM 23927</name>
    <dbReference type="NCBI Taxonomy" id="1423727"/>
    <lineage>
        <taxon>Bacteria</taxon>
        <taxon>Bacillati</taxon>
        <taxon>Bacillota</taxon>
        <taxon>Bacilli</taxon>
        <taxon>Lactobacillales</taxon>
        <taxon>Lactobacillaceae</taxon>
        <taxon>Lacticaseibacillus</taxon>
    </lineage>
</organism>
<dbReference type="NCBIfam" id="NF042931">
    <property type="entry name" value="SAG1386_EF1546"/>
    <property type="match status" value="1"/>
</dbReference>
<name>A0A0R2AZN8_9LACO</name>
<keyword evidence="2" id="KW-0472">Membrane</keyword>
<accession>A0A0R2AZN8</accession>
<proteinExistence type="predicted"/>
<dbReference type="Proteomes" id="UP000051672">
    <property type="component" value="Unassembled WGS sequence"/>
</dbReference>
<dbReference type="OrthoDB" id="2152150at2"/>
<protein>
    <recommendedName>
        <fullName evidence="3">LysM domain-containing protein</fullName>
    </recommendedName>
</protein>
<feature type="transmembrane region" description="Helical" evidence="2">
    <location>
        <begin position="52"/>
        <end position="73"/>
    </location>
</feature>
<keyword evidence="5" id="KW-1185">Reference proteome</keyword>
<feature type="compositionally biased region" description="Basic and acidic residues" evidence="1">
    <location>
        <begin position="102"/>
        <end position="111"/>
    </location>
</feature>
<dbReference type="InterPro" id="IPR018392">
    <property type="entry name" value="LysM"/>
</dbReference>
<dbReference type="RefSeq" id="WP_057893624.1">
    <property type="nucleotide sequence ID" value="NZ_AYZQ01000001.1"/>
</dbReference>
<dbReference type="SMART" id="SM00257">
    <property type="entry name" value="LysM"/>
    <property type="match status" value="1"/>
</dbReference>
<feature type="region of interest" description="Disordered" evidence="1">
    <location>
        <begin position="76"/>
        <end position="151"/>
    </location>
</feature>
<comment type="caution">
    <text evidence="4">The sequence shown here is derived from an EMBL/GenBank/DDBJ whole genome shotgun (WGS) entry which is preliminary data.</text>
</comment>
<dbReference type="Pfam" id="PF01476">
    <property type="entry name" value="LysM"/>
    <property type="match status" value="1"/>
</dbReference>
<keyword evidence="2" id="KW-0812">Transmembrane</keyword>
<feature type="region of interest" description="Disordered" evidence="1">
    <location>
        <begin position="1"/>
        <end position="44"/>
    </location>
</feature>
<keyword evidence="2" id="KW-1133">Transmembrane helix</keyword>
<reference evidence="4 5" key="1">
    <citation type="journal article" date="2015" name="Genome Announc.">
        <title>Expanding the biotechnology potential of lactobacilli through comparative genomics of 213 strains and associated genera.</title>
        <authorList>
            <person name="Sun Z."/>
            <person name="Harris H.M."/>
            <person name="McCann A."/>
            <person name="Guo C."/>
            <person name="Argimon S."/>
            <person name="Zhang W."/>
            <person name="Yang X."/>
            <person name="Jeffery I.B."/>
            <person name="Cooney J.C."/>
            <person name="Kagawa T.F."/>
            <person name="Liu W."/>
            <person name="Song Y."/>
            <person name="Salvetti E."/>
            <person name="Wrobel A."/>
            <person name="Rasinkangas P."/>
            <person name="Parkhill J."/>
            <person name="Rea M.C."/>
            <person name="O'Sullivan O."/>
            <person name="Ritari J."/>
            <person name="Douillard F.P."/>
            <person name="Paul Ross R."/>
            <person name="Yang R."/>
            <person name="Briner A.E."/>
            <person name="Felis G.E."/>
            <person name="de Vos W.M."/>
            <person name="Barrangou R."/>
            <person name="Klaenhammer T.R."/>
            <person name="Caufield P.W."/>
            <person name="Cui Y."/>
            <person name="Zhang H."/>
            <person name="O'Toole P.W."/>
        </authorList>
    </citation>
    <scope>NUCLEOTIDE SEQUENCE [LARGE SCALE GENOMIC DNA]</scope>
    <source>
        <strain evidence="4 5">DSM 23927</strain>
    </source>
</reference>
<dbReference type="SUPFAM" id="SSF54106">
    <property type="entry name" value="LysM domain"/>
    <property type="match status" value="1"/>
</dbReference>
<evidence type="ECO:0000259" key="3">
    <source>
        <dbReference type="PROSITE" id="PS51782"/>
    </source>
</evidence>
<feature type="compositionally biased region" description="Low complexity" evidence="1">
    <location>
        <begin position="88"/>
        <end position="101"/>
    </location>
</feature>
<evidence type="ECO:0000313" key="5">
    <source>
        <dbReference type="Proteomes" id="UP000051672"/>
    </source>
</evidence>
<dbReference type="CDD" id="cd00118">
    <property type="entry name" value="LysM"/>
    <property type="match status" value="1"/>
</dbReference>
<feature type="domain" description="LysM" evidence="3">
    <location>
        <begin position="154"/>
        <end position="198"/>
    </location>
</feature>
<dbReference type="PATRIC" id="fig|1423727.3.peg.311"/>
<dbReference type="Gene3D" id="3.10.350.10">
    <property type="entry name" value="LysM domain"/>
    <property type="match status" value="1"/>
</dbReference>